<reference evidence="3 4" key="1">
    <citation type="submission" date="2016-10" db="EMBL/GenBank/DDBJ databases">
        <authorList>
            <person name="Varghese N."/>
            <person name="Submissions S."/>
        </authorList>
    </citation>
    <scope>NUCLEOTIDE SEQUENCE [LARGE SCALE GENOMIC DNA]</scope>
    <source>
        <strain evidence="3 4">DSM 2260</strain>
    </source>
</reference>
<dbReference type="RefSeq" id="WP_244171840.1">
    <property type="nucleotide sequence ID" value="NZ_BJVY01000004.1"/>
</dbReference>
<dbReference type="InterPro" id="IPR052356">
    <property type="entry name" value="Thiol_S-MT"/>
</dbReference>
<accession>A0A511H6X1</accession>
<dbReference type="EMBL" id="BJVY01000004">
    <property type="protein sequence ID" value="GEL69243.1"/>
    <property type="molecule type" value="Genomic_DNA"/>
</dbReference>
<dbReference type="Proteomes" id="UP000321224">
    <property type="component" value="Unassembled WGS sequence"/>
</dbReference>
<comment type="caution">
    <text evidence="2">The sequence shown here is derived from an EMBL/GenBank/DDBJ whole genome shotgun (WGS) entry which is preliminary data.</text>
</comment>
<dbReference type="CDD" id="cd02440">
    <property type="entry name" value="AdoMet_MTases"/>
    <property type="match status" value="1"/>
</dbReference>
<dbReference type="Pfam" id="PF08241">
    <property type="entry name" value="Methyltransf_11"/>
    <property type="match status" value="1"/>
</dbReference>
<organism evidence="2 5">
    <name type="scientific">Myxococcus virescens</name>
    <dbReference type="NCBI Taxonomy" id="83456"/>
    <lineage>
        <taxon>Bacteria</taxon>
        <taxon>Pseudomonadati</taxon>
        <taxon>Myxococcota</taxon>
        <taxon>Myxococcia</taxon>
        <taxon>Myxococcales</taxon>
        <taxon>Cystobacterineae</taxon>
        <taxon>Myxococcaceae</taxon>
        <taxon>Myxococcus</taxon>
    </lineage>
</organism>
<dbReference type="Proteomes" id="UP000198717">
    <property type="component" value="Unassembled WGS sequence"/>
</dbReference>
<reference evidence="2 5" key="2">
    <citation type="submission" date="2019-07" db="EMBL/GenBank/DDBJ databases">
        <title>Whole genome shotgun sequence of Myxococcus virescens NBRC 100334.</title>
        <authorList>
            <person name="Hosoyama A."/>
            <person name="Uohara A."/>
            <person name="Ohji S."/>
            <person name="Ichikawa N."/>
        </authorList>
    </citation>
    <scope>NUCLEOTIDE SEQUENCE [LARGE SCALE GENOMIC DNA]</scope>
    <source>
        <strain evidence="2 5">NBRC 100334</strain>
    </source>
</reference>
<dbReference type="PANTHER" id="PTHR45036">
    <property type="entry name" value="METHYLTRANSFERASE LIKE 7B"/>
    <property type="match status" value="1"/>
</dbReference>
<keyword evidence="3" id="KW-0489">Methyltransferase</keyword>
<sequence>MKALAYDAVMTPLGWLGLTAARRKLVRGLSGHVLEVGTGTGLALPGYPDTVTAVTAIDVDEAALARAQRRRPDARLLYASVESLPFPAASFDAVVSSLVFCSVEAPARALAEIFRVLRPGGALRMLEHVRAPSPALATVQDLLTPAWMRVSGGCRLDRETFDLVRRAGFDIERRVQRLQGVSELILARRPAS</sequence>
<gene>
    <name evidence="2" type="ORF">MVI01_10270</name>
    <name evidence="3" type="ORF">SAMN04488504_10696</name>
</gene>
<evidence type="ECO:0000313" key="5">
    <source>
        <dbReference type="Proteomes" id="UP000321224"/>
    </source>
</evidence>
<name>A0A511H6X1_9BACT</name>
<keyword evidence="4" id="KW-1185">Reference proteome</keyword>
<evidence type="ECO:0000259" key="1">
    <source>
        <dbReference type="Pfam" id="PF08241"/>
    </source>
</evidence>
<evidence type="ECO:0000313" key="3">
    <source>
        <dbReference type="EMBL" id="SDE34719.1"/>
    </source>
</evidence>
<keyword evidence="3" id="KW-0808">Transferase</keyword>
<dbReference type="GO" id="GO:0032259">
    <property type="term" value="P:methylation"/>
    <property type="evidence" value="ECO:0007669"/>
    <property type="project" value="UniProtKB-KW"/>
</dbReference>
<dbReference type="GO" id="GO:0008757">
    <property type="term" value="F:S-adenosylmethionine-dependent methyltransferase activity"/>
    <property type="evidence" value="ECO:0007669"/>
    <property type="project" value="InterPro"/>
</dbReference>
<dbReference type="AlphaFoldDB" id="A0A511H6X1"/>
<dbReference type="PANTHER" id="PTHR45036:SF1">
    <property type="entry name" value="METHYLTRANSFERASE LIKE 7A"/>
    <property type="match status" value="1"/>
</dbReference>
<dbReference type="SUPFAM" id="SSF53335">
    <property type="entry name" value="S-adenosyl-L-methionine-dependent methyltransferases"/>
    <property type="match status" value="1"/>
</dbReference>
<protein>
    <submittedName>
        <fullName evidence="3">Methyltransferase domain-containing protein</fullName>
    </submittedName>
</protein>
<dbReference type="InterPro" id="IPR029063">
    <property type="entry name" value="SAM-dependent_MTases_sf"/>
</dbReference>
<dbReference type="InterPro" id="IPR013216">
    <property type="entry name" value="Methyltransf_11"/>
</dbReference>
<evidence type="ECO:0000313" key="4">
    <source>
        <dbReference type="Proteomes" id="UP000198717"/>
    </source>
</evidence>
<feature type="domain" description="Methyltransferase type 11" evidence="1">
    <location>
        <begin position="34"/>
        <end position="123"/>
    </location>
</feature>
<dbReference type="EMBL" id="FNAJ01000006">
    <property type="protein sequence ID" value="SDE34719.1"/>
    <property type="molecule type" value="Genomic_DNA"/>
</dbReference>
<proteinExistence type="predicted"/>
<dbReference type="Gene3D" id="3.40.50.150">
    <property type="entry name" value="Vaccinia Virus protein VP39"/>
    <property type="match status" value="1"/>
</dbReference>
<evidence type="ECO:0000313" key="2">
    <source>
        <dbReference type="EMBL" id="GEL69243.1"/>
    </source>
</evidence>